<dbReference type="ExpressionAtlas" id="Q9SUX2">
    <property type="expression patterns" value="baseline and differential"/>
</dbReference>
<accession>Q9SUX2</accession>
<dbReference type="GO" id="GO:0005886">
    <property type="term" value="C:plasma membrane"/>
    <property type="evidence" value="ECO:0000314"/>
    <property type="project" value="TAIR"/>
</dbReference>
<dbReference type="GO" id="GO:0098542">
    <property type="term" value="P:defense response to other organism"/>
    <property type="evidence" value="ECO:0000315"/>
    <property type="project" value="TAIR"/>
</dbReference>
<dbReference type="PRINTS" id="PR01217">
    <property type="entry name" value="PRICHEXTENSN"/>
</dbReference>
<dbReference type="Gene3D" id="1.10.110.10">
    <property type="entry name" value="Plant lipid-transfer and hydrophobic proteins"/>
    <property type="match status" value="2"/>
</dbReference>
<reference evidence="5" key="4">
    <citation type="submission" date="2000-03" db="EMBL/GenBank/DDBJ databases">
        <authorList>
            <person name="EU Arabidopsis sequencing project"/>
        </authorList>
    </citation>
    <scope>NUCLEOTIDE SEQUENCE</scope>
</reference>
<dbReference type="AlphaFoldDB" id="Q9SUX2"/>
<dbReference type="TAIR" id="AT4G22470"/>
<dbReference type="PIR" id="D85257">
    <property type="entry name" value="D85257"/>
</dbReference>
<reference evidence="6" key="3">
    <citation type="submission" date="2000-03" db="EMBL/GenBank/DDBJ databases">
        <authorList>
            <person name="Wedler H."/>
            <person name="Wambutt R."/>
            <person name="Mewes H.W."/>
            <person name="Lemcke K."/>
            <person name="Mayer K.F.X."/>
        </authorList>
    </citation>
    <scope>NUCLEOTIDE SEQUENCE</scope>
</reference>
<protein>
    <submittedName>
        <fullName evidence="5">Extensin-like protein</fullName>
    </submittedName>
</protein>
<feature type="domain" description="Hydrophobic seed protein" evidence="4">
    <location>
        <begin position="301"/>
        <end position="379"/>
    </location>
</feature>
<dbReference type="SUPFAM" id="SSF47699">
    <property type="entry name" value="Bifunctional inhibitor/lipid-transfer protein/seed storage 2S albumin"/>
    <property type="match status" value="2"/>
</dbReference>
<keyword evidence="3" id="KW-0732">Signal</keyword>
<evidence type="ECO:0000256" key="2">
    <source>
        <dbReference type="SAM" id="MobiDB-lite"/>
    </source>
</evidence>
<name>Q9SUX2_ARATH</name>
<gene>
    <name evidence="5" type="ordered locus">At4g22470</name>
</gene>
<dbReference type="Pfam" id="PF14547">
    <property type="entry name" value="Hydrophob_seed"/>
    <property type="match status" value="2"/>
</dbReference>
<reference key="2">
    <citation type="journal article" date="1999" name="Nature">
        <title>Sequence and analysis of chromosome 4 of the plant Arabidopsis thaliana.</title>
        <authorList>
            <consortium name="EU"/>
            <consortium name="CSHL and WU Arabidopsis Sequencing Project"/>
            <person name="Mayer K."/>
            <person name="Schuller C."/>
            <person name="Wambutt R."/>
            <person name="Murphy G."/>
            <person name="Volckaert G."/>
            <person name="Pohl T."/>
            <person name="Dusterhoft A."/>
            <person name="Stiekema W."/>
            <person name="Entian K.D."/>
            <person name="Terryn N."/>
            <person name="Harris B."/>
            <person name="Ansorge W."/>
            <person name="Brandt P."/>
            <person name="Grivell L."/>
            <person name="Rieger M."/>
            <person name="Weichselgartner M."/>
            <person name="de Simone V."/>
            <person name="Obermaier B."/>
            <person name="Mache R."/>
            <person name="Muller M."/>
            <person name="Kreis M."/>
            <person name="Delseny M."/>
            <person name="Puigdomenech P."/>
            <person name="Watson M."/>
            <person name="Schmidtheini T."/>
            <person name="Reichert B."/>
            <person name="Portatelle D."/>
            <person name="Perez-Alonso M."/>
            <person name="Boutry M."/>
            <person name="Bancroft I."/>
            <person name="Vos P."/>
            <person name="Hoheisel J."/>
            <person name="Zimmermann W."/>
            <person name="Wedler H."/>
            <person name="Ridley P."/>
            <person name="Langham S.A."/>
            <person name="McCullagh B."/>
            <person name="Bilham L."/>
            <person name="Robben J."/>
            <person name="Van der Schueren J."/>
            <person name="Grymonprez B."/>
            <person name="Chuang Y.J."/>
            <person name="Vandenbussche F."/>
            <person name="Braeken M."/>
            <person name="Weltjens I."/>
            <person name="Voet M."/>
            <person name="Bastiaens I."/>
            <person name="Aert R."/>
            <person name="Defoor E."/>
            <person name="Weitzenegger T."/>
            <person name="Bothe G."/>
            <person name="Ramsperger U."/>
            <person name="Hilbert H."/>
            <person name="Braun M."/>
            <person name="Holzer E."/>
            <person name="Brandt A."/>
            <person name="Peters S."/>
            <person name="van Staveren M."/>
            <person name="Dirske W."/>
            <person name="Mooijman P."/>
            <person name="Klein Lankhorst R."/>
            <person name="Rose M."/>
            <person name="Hauf J."/>
            <person name="Kotter P."/>
            <person name="Berneiser S."/>
            <person name="Hempel S."/>
            <person name="Feldpausch M."/>
            <person name="Lamberth S."/>
            <person name="Van den Daele H."/>
            <person name="De Keyser A."/>
            <person name="Buysshaert C."/>
            <person name="Gielen J."/>
            <person name="Villarroel R."/>
            <person name="De Clercq R."/>
            <person name="Van Montagu M."/>
            <person name="Rogers J."/>
            <person name="Cronin A."/>
            <person name="Quail M."/>
            <person name="Bray-Allen S."/>
            <person name="Clark L."/>
            <person name="Doggett J."/>
            <person name="Hall S."/>
            <person name="Kay M."/>
            <person name="Lennard N."/>
            <person name="McLay K."/>
            <person name="Mayes R."/>
            <person name="Pettett A."/>
            <person name="Rajandream M.A."/>
            <person name="Lyne M."/>
            <person name="Benes V."/>
            <person name="Rechmann S."/>
            <person name="Borkova D."/>
            <person name="Blocker H."/>
            <person name="Scharfe M."/>
            <person name="Grimm M."/>
            <person name="Lohnert T.H."/>
            <person name="Dose S."/>
            <person name="de Haan M."/>
            <person name="Maarse A."/>
            <person name="Schafer M."/>
            <person name="Muller-Auer S."/>
            <person name="Gabel C."/>
            <person name="Fuchs M."/>
            <person name="Fartmann B."/>
            <person name="Granderath K."/>
            <person name="Dauner D."/>
            <person name="Herzl A."/>
            <person name="Neumann S."/>
            <person name="Argiriou A."/>
            <person name="Vitale D."/>
            <person name="Liguori R."/>
            <person name="Piravandi E."/>
            <person name="Massenet O."/>
            <person name="Quigley F."/>
            <person name="Clabauld G."/>
            <person name="Mundlein A."/>
            <person name="Felber R."/>
            <person name="Schnabl S."/>
            <person name="Hiller R."/>
            <person name="Schmidt W."/>
            <person name="Lecharny A."/>
            <person name="Aubourg S."/>
            <person name="Chefdor F."/>
            <person name="Cooke R."/>
            <person name="Berger C."/>
            <person name="Montfort A."/>
            <person name="Casacuberta E."/>
            <person name="Gibbons T."/>
            <person name="Weber N."/>
            <person name="Vandenbol M."/>
            <person name="Bargues M."/>
            <person name="Terol J."/>
            <person name="Torres A."/>
            <person name="Perez-Perez A."/>
            <person name="Purnelle B."/>
            <person name="Bent E."/>
            <person name="Johnson S."/>
            <person name="Tacon D."/>
            <person name="Jesse T."/>
            <person name="Heijnen L."/>
            <person name="Schwarz S."/>
            <person name="Scholler P."/>
            <person name="Heber S."/>
            <person name="Francs P."/>
            <person name="Bielke C."/>
            <person name="Frishman D."/>
            <person name="Haase D."/>
            <person name="Lemcke K."/>
            <person name="Mewes H.W."/>
            <person name="Stocker S."/>
            <person name="Zaccaria P."/>
            <person name="Bevan M."/>
            <person name="Wilson R.K."/>
            <person name="de la Bastide M."/>
            <person name="Habermann K."/>
            <person name="Parnell L."/>
            <person name="Dedhia N."/>
            <person name="Gnoj L."/>
            <person name="Schutz K."/>
            <person name="Huang E."/>
            <person name="Spiegel L."/>
            <person name="Sehkon M."/>
            <person name="Murray J."/>
            <person name="Sheet P."/>
            <person name="Cordes M."/>
            <person name="Abu-Threideh J."/>
            <person name="Stoneking T."/>
            <person name="Kalicki J."/>
            <person name="Graves T."/>
            <person name="Harmon G."/>
            <person name="Edwards J."/>
            <person name="Latreille P."/>
            <person name="Courtney L."/>
            <person name="Cloud J."/>
            <person name="Abbott A."/>
            <person name="Scott K."/>
            <person name="Johnson D."/>
            <person name="Minx P."/>
            <person name="Bentley D."/>
            <person name="Fulton B."/>
            <person name="Miller N."/>
            <person name="Greco T."/>
            <person name="Kemp K."/>
            <person name="Kramer J."/>
            <person name="Fulton L."/>
            <person name="Mardis E."/>
            <person name="Dante M."/>
            <person name="Pepin K."/>
            <person name="Hillier L."/>
            <person name="Nelson J."/>
            <person name="Spieth J."/>
            <person name="Ryan E."/>
            <person name="Andrews S."/>
            <person name="Geisel C."/>
            <person name="Layman D."/>
            <person name="Du H."/>
            <person name="Ali J."/>
            <person name="Berghoff A."/>
            <person name="Jones K."/>
            <person name="Drone K."/>
            <person name="Cotton M."/>
            <person name="Joshu C."/>
            <person name="Antonoiu B."/>
            <person name="Zidanic M."/>
            <person name="Strong C."/>
            <person name="Sun H."/>
            <person name="Lamar B."/>
            <person name="Yordan C."/>
            <person name="Ma P."/>
            <person name="Zhong J."/>
            <person name="Preston R."/>
            <person name="Vil D."/>
            <person name="Shekher M."/>
            <person name="Matero A."/>
            <person name="Shah R."/>
            <person name="Swaby I.K."/>
            <person name="O'Shaughnessy A."/>
            <person name="Rodriguez M."/>
            <person name="Hoffmann J."/>
            <person name="Till S."/>
            <person name="Granat S."/>
            <person name="Shohdy N."/>
            <person name="Hasegawa A."/>
            <person name="Hameed A."/>
            <person name="Lodhi M."/>
            <person name="Johnson A."/>
            <person name="Chen E."/>
            <person name="Marra M."/>
            <person name="Martienssen R."/>
            <person name="McCombie W.R."/>
        </authorList>
    </citation>
    <scope>NUCLEOTIDE SEQUENCE [LARGE SCALE GENOMIC DNA]</scope>
    <source>
        <strain>cv. Columbia</strain>
    </source>
</reference>
<dbReference type="EMBL" id="AL033545">
    <property type="protein sequence ID" value="CAA22152.1"/>
    <property type="molecule type" value="Genomic_DNA"/>
</dbReference>
<dbReference type="PANTHER" id="PTHR31731">
    <property type="match status" value="1"/>
</dbReference>
<evidence type="ECO:0000313" key="5">
    <source>
        <dbReference type="EMBL" id="CAA22152.1"/>
    </source>
</evidence>
<dbReference type="InterPro" id="IPR051636">
    <property type="entry name" value="Plant_LTP/defense-related"/>
</dbReference>
<dbReference type="InterPro" id="IPR036312">
    <property type="entry name" value="Bifun_inhib/LTP/seed_sf"/>
</dbReference>
<comment type="similarity">
    <text evidence="1">Belongs to the plant LTP family. PEARLI1 subfamily.</text>
</comment>
<dbReference type="GO" id="GO:0009506">
    <property type="term" value="C:plasmodesma"/>
    <property type="evidence" value="ECO:0000314"/>
    <property type="project" value="TAIR"/>
</dbReference>
<dbReference type="InterPro" id="IPR027923">
    <property type="entry name" value="Hydrophob_seed_dom"/>
</dbReference>
<evidence type="ECO:0000256" key="3">
    <source>
        <dbReference type="SAM" id="SignalP"/>
    </source>
</evidence>
<evidence type="ECO:0000256" key="1">
    <source>
        <dbReference type="ARBA" id="ARBA00008965"/>
    </source>
</evidence>
<feature type="region of interest" description="Disordered" evidence="2">
    <location>
        <begin position="47"/>
        <end position="170"/>
    </location>
</feature>
<dbReference type="PIR" id="T05441">
    <property type="entry name" value="T05441"/>
</dbReference>
<feature type="signal peptide" evidence="3">
    <location>
        <begin position="1"/>
        <end position="27"/>
    </location>
</feature>
<proteinExistence type="inferred from homology"/>
<dbReference type="CDD" id="cd01958">
    <property type="entry name" value="HPS_like"/>
    <property type="match status" value="2"/>
</dbReference>
<sequence>MQSRMASTTIILFLSFSIIPLLTIVRADNHSVYCPPPPPCICICNPGPPPPQPDPQPPTPPTFQPAPPANDQPPPPPQSTSPPPVATTPPALPPKPLPPPLSPPQTTPPPPPAITPPPPPAITPPLSPPPPAITPPPPLATTPPALPPKPLPPPLSPPQTTPPPPPAITPPLSPPLVGICSKNDTELKICAGILAISDGLLTTGRAEPCCSIIRNVSDLDAVTCFCKSVGAPRFSLSPNFGIFFKVCGRRIPQGFSCPGPSPTISPPPLPPQTLKPPPPQTTPPPPPAITPPLSPPLVGICSKNDTELKICAGILAISDGLLTTGRAEPCCSIVRNVSDLDAVTCFCKSVGARRFSLSPNFGIFFKVCGRRIPQGFSCP</sequence>
<organism evidence="5">
    <name type="scientific">Arabidopsis thaliana</name>
    <name type="common">Mouse-ear cress</name>
    <dbReference type="NCBI Taxonomy" id="3702"/>
    <lineage>
        <taxon>Eukaryota</taxon>
        <taxon>Viridiplantae</taxon>
        <taxon>Streptophyta</taxon>
        <taxon>Embryophyta</taxon>
        <taxon>Tracheophyta</taxon>
        <taxon>Spermatophyta</taxon>
        <taxon>Magnoliopsida</taxon>
        <taxon>eudicotyledons</taxon>
        <taxon>Gunneridae</taxon>
        <taxon>Pentapetalae</taxon>
        <taxon>rosids</taxon>
        <taxon>malvids</taxon>
        <taxon>Brassicales</taxon>
        <taxon>Brassicaceae</taxon>
        <taxon>Camelineae</taxon>
        <taxon>Arabidopsis</taxon>
    </lineage>
</organism>
<dbReference type="EMBL" id="AL161557">
    <property type="protein sequence ID" value="CAB79202.1"/>
    <property type="molecule type" value="Genomic_DNA"/>
</dbReference>
<reference evidence="5" key="1">
    <citation type="submission" date="1998-11" db="EMBL/GenBank/DDBJ databases">
        <authorList>
            <person name="Bevan M."/>
            <person name="Wedler H."/>
            <person name="Wambutt R."/>
            <person name="Bancroft I."/>
            <person name="Mewes H.W."/>
            <person name="Lemcke K."/>
            <person name="Mayer K.F.X."/>
        </authorList>
    </citation>
    <scope>NUCLEOTIDE SEQUENCE</scope>
</reference>
<evidence type="ECO:0000313" key="6">
    <source>
        <dbReference type="EMBL" id="CAB79202.1"/>
    </source>
</evidence>
<evidence type="ECO:0000259" key="4">
    <source>
        <dbReference type="Pfam" id="PF14547"/>
    </source>
</evidence>
<feature type="domain" description="Hydrophobic seed protein" evidence="4">
    <location>
        <begin position="180"/>
        <end position="258"/>
    </location>
</feature>
<feature type="region of interest" description="Disordered" evidence="2">
    <location>
        <begin position="259"/>
        <end position="289"/>
    </location>
</feature>
<feature type="chain" id="PRO_5010148755" evidence="3">
    <location>
        <begin position="28"/>
        <end position="379"/>
    </location>
</feature>